<comment type="caution">
    <text evidence="1">The sequence shown here is derived from an EMBL/GenBank/DDBJ whole genome shotgun (WGS) entry which is preliminary data.</text>
</comment>
<keyword evidence="2" id="KW-1185">Reference proteome</keyword>
<evidence type="ECO:0000313" key="2">
    <source>
        <dbReference type="Proteomes" id="UP001190700"/>
    </source>
</evidence>
<organism evidence="1 2">
    <name type="scientific">Cymbomonas tetramitiformis</name>
    <dbReference type="NCBI Taxonomy" id="36881"/>
    <lineage>
        <taxon>Eukaryota</taxon>
        <taxon>Viridiplantae</taxon>
        <taxon>Chlorophyta</taxon>
        <taxon>Pyramimonadophyceae</taxon>
        <taxon>Pyramimonadales</taxon>
        <taxon>Pyramimonadaceae</taxon>
        <taxon>Cymbomonas</taxon>
    </lineage>
</organism>
<reference evidence="1 2" key="1">
    <citation type="journal article" date="2015" name="Genome Biol. Evol.">
        <title>Comparative Genomics of a Bacterivorous Green Alga Reveals Evolutionary Causalities and Consequences of Phago-Mixotrophic Mode of Nutrition.</title>
        <authorList>
            <person name="Burns J.A."/>
            <person name="Paasch A."/>
            <person name="Narechania A."/>
            <person name="Kim E."/>
        </authorList>
    </citation>
    <scope>NUCLEOTIDE SEQUENCE [LARGE SCALE GENOMIC DNA]</scope>
    <source>
        <strain evidence="1 2">PLY_AMNH</strain>
    </source>
</reference>
<name>A0AAE0F1M6_9CHLO</name>
<accession>A0AAE0F1M6</accession>
<dbReference type="EMBL" id="LGRX02028032">
    <property type="protein sequence ID" value="KAK3248498.1"/>
    <property type="molecule type" value="Genomic_DNA"/>
</dbReference>
<evidence type="ECO:0000313" key="1">
    <source>
        <dbReference type="EMBL" id="KAK3248498.1"/>
    </source>
</evidence>
<dbReference type="Proteomes" id="UP001190700">
    <property type="component" value="Unassembled WGS sequence"/>
</dbReference>
<proteinExistence type="predicted"/>
<gene>
    <name evidence="1" type="ORF">CYMTET_42041</name>
</gene>
<protein>
    <submittedName>
        <fullName evidence="1">Uncharacterized protein</fullName>
    </submittedName>
</protein>
<dbReference type="AlphaFoldDB" id="A0AAE0F1M6"/>
<sequence>MYVTTRLAYLKNTKNTEGRWKQKSTQTHPQGYFCRYEGPARGFRIFGRPDNLITPAETQAILDFQAAGRPKTGPIFDKVKAIDGWTDESIPDDEFHAGDEKKLVAKTEEPAKKAAAPEDDGKLHVARSVDIFLSTQKSHAARPVDETDDYEKGKARFCIAREILDVKEEDYRDRLLAHHGEGMALVLLKHSEKIEFKVAKDDLEHDETSIVPGKGKPTVW</sequence>